<evidence type="ECO:0000256" key="2">
    <source>
        <dbReference type="ARBA" id="ARBA00022695"/>
    </source>
</evidence>
<keyword evidence="12" id="KW-0238">DNA-binding</keyword>
<accession>A0A7D8YNZ6</accession>
<evidence type="ECO:0000256" key="3">
    <source>
        <dbReference type="ARBA" id="ARBA00022722"/>
    </source>
</evidence>
<comment type="catalytic activity">
    <reaction evidence="14">
        <text>DNA(n) + a 2'-deoxyribonucleoside 5'-triphosphate = DNA(n+1) + diphosphate</text>
        <dbReference type="Rhea" id="RHEA:22508"/>
        <dbReference type="Rhea" id="RHEA-COMP:17339"/>
        <dbReference type="Rhea" id="RHEA-COMP:17340"/>
        <dbReference type="ChEBI" id="CHEBI:33019"/>
        <dbReference type="ChEBI" id="CHEBI:61560"/>
        <dbReference type="ChEBI" id="CHEBI:173112"/>
        <dbReference type="EC" id="2.7.7.49"/>
    </reaction>
</comment>
<evidence type="ECO:0000256" key="9">
    <source>
        <dbReference type="ARBA" id="ARBA00022908"/>
    </source>
</evidence>
<dbReference type="GO" id="GO:0032196">
    <property type="term" value="P:transposition"/>
    <property type="evidence" value="ECO:0007669"/>
    <property type="project" value="UniProtKB-KW"/>
</dbReference>
<dbReference type="GO" id="GO:0003723">
    <property type="term" value="F:RNA binding"/>
    <property type="evidence" value="ECO:0007669"/>
    <property type="project" value="UniProtKB-KW"/>
</dbReference>
<dbReference type="GO" id="GO:0004519">
    <property type="term" value="F:endonuclease activity"/>
    <property type="evidence" value="ECO:0007669"/>
    <property type="project" value="UniProtKB-KW"/>
</dbReference>
<evidence type="ECO:0000256" key="10">
    <source>
        <dbReference type="ARBA" id="ARBA00022918"/>
    </source>
</evidence>
<sequence length="378" mass="43228">MLVDFNELEPIVYYTKPENNKLDLYHKRLNHLNKDILLKTINNTSSLSLGNNKASNNSISDCEPCFIGKFHNIGSKKLMSTAPVLSVYNIDIAGPIRPLGPKGEKYFITITNKSSRGAWVFPIKYKGDAYSILVKFFNIIKAQFPKAQIKALKLDNAKEFKSNKTPFEALTDKKPFIGYIKILGSLVYTLVPKETRKHGKLSEKGNKGILIGFESANNFLVYLPIENKVISTKNLIIKEDLVYTDEYNKSDDNNYRELLELSYLDDNTDLGSAKTSDLPNSPTSYAYITSKIEDNSPKENSLDKLYNKAKNSKYKDFWSKAEAKKIKTLESNNARWAYKLKDFSDHYKFKARFIAKSFEQLYRIDYIDTFAAIIKQLA</sequence>
<evidence type="ECO:0000256" key="15">
    <source>
        <dbReference type="ARBA" id="ARBA00049244"/>
    </source>
</evidence>
<dbReference type="GO" id="GO:0003887">
    <property type="term" value="F:DNA-directed DNA polymerase activity"/>
    <property type="evidence" value="ECO:0007669"/>
    <property type="project" value="UniProtKB-KW"/>
</dbReference>
<evidence type="ECO:0000256" key="13">
    <source>
        <dbReference type="ARBA" id="ARBA00023172"/>
    </source>
</evidence>
<evidence type="ECO:0000256" key="7">
    <source>
        <dbReference type="ARBA" id="ARBA00022842"/>
    </source>
</evidence>
<keyword evidence="18" id="KW-1185">Reference proteome</keyword>
<evidence type="ECO:0000256" key="4">
    <source>
        <dbReference type="ARBA" id="ARBA00022723"/>
    </source>
</evidence>
<dbReference type="GO" id="GO:0046872">
    <property type="term" value="F:metal ion binding"/>
    <property type="evidence" value="ECO:0007669"/>
    <property type="project" value="UniProtKB-KW"/>
</dbReference>
<keyword evidence="2" id="KW-0548">Nucleotidyltransferase</keyword>
<evidence type="ECO:0000256" key="12">
    <source>
        <dbReference type="ARBA" id="ARBA00023125"/>
    </source>
</evidence>
<evidence type="ECO:0000256" key="1">
    <source>
        <dbReference type="ARBA" id="ARBA00022578"/>
    </source>
</evidence>
<keyword evidence="8" id="KW-0694">RNA-binding</keyword>
<evidence type="ECO:0000256" key="11">
    <source>
        <dbReference type="ARBA" id="ARBA00022932"/>
    </source>
</evidence>
<keyword evidence="13" id="KW-0233">DNA recombination</keyword>
<keyword evidence="5" id="KW-0255">Endonuclease</keyword>
<dbReference type="PROSITE" id="PS50994">
    <property type="entry name" value="INTEGRASE"/>
    <property type="match status" value="1"/>
</dbReference>
<evidence type="ECO:0000313" key="18">
    <source>
        <dbReference type="Proteomes" id="UP000481288"/>
    </source>
</evidence>
<keyword evidence="1" id="KW-0815">Transposition</keyword>
<dbReference type="OrthoDB" id="413361at2759"/>
<dbReference type="GO" id="GO:0016787">
    <property type="term" value="F:hydrolase activity"/>
    <property type="evidence" value="ECO:0007669"/>
    <property type="project" value="UniProtKB-KW"/>
</dbReference>
<evidence type="ECO:0000313" key="17">
    <source>
        <dbReference type="EMBL" id="TVY49922.1"/>
    </source>
</evidence>
<evidence type="ECO:0000256" key="6">
    <source>
        <dbReference type="ARBA" id="ARBA00022801"/>
    </source>
</evidence>
<dbReference type="GO" id="GO:0005634">
    <property type="term" value="C:nucleus"/>
    <property type="evidence" value="ECO:0007669"/>
    <property type="project" value="UniProtKB-ARBA"/>
</dbReference>
<keyword evidence="10" id="KW-0695">RNA-directed DNA polymerase</keyword>
<dbReference type="InterPro" id="IPR012337">
    <property type="entry name" value="RNaseH-like_sf"/>
</dbReference>
<feature type="domain" description="Integrase catalytic" evidence="16">
    <location>
        <begin position="79"/>
        <end position="201"/>
    </location>
</feature>
<dbReference type="AlphaFoldDB" id="A0A7D8YNZ6"/>
<comment type="caution">
    <text evidence="17">The sequence shown here is derived from an EMBL/GenBank/DDBJ whole genome shotgun (WGS) entry which is preliminary data.</text>
</comment>
<dbReference type="PANTHER" id="PTHR42648">
    <property type="entry name" value="TRANSPOSASE, PUTATIVE-RELATED"/>
    <property type="match status" value="1"/>
</dbReference>
<reference evidence="17 18" key="1">
    <citation type="submission" date="2018-05" db="EMBL/GenBank/DDBJ databases">
        <title>Whole genome sequencing for identification of molecular markers to develop diagnostic detection tools for the regulated plant pathogen Lachnellula willkommii.</title>
        <authorList>
            <person name="Giroux E."/>
            <person name="Bilodeau G."/>
        </authorList>
    </citation>
    <scope>NUCLEOTIDE SEQUENCE [LARGE SCALE GENOMIC DNA]</scope>
    <source>
        <strain evidence="17 18">CBS 625.97</strain>
    </source>
</reference>
<evidence type="ECO:0000256" key="8">
    <source>
        <dbReference type="ARBA" id="ARBA00022884"/>
    </source>
</evidence>
<comment type="catalytic activity">
    <reaction evidence="15">
        <text>DNA(n) + a 2'-deoxyribonucleoside 5'-triphosphate = DNA(n+1) + diphosphate</text>
        <dbReference type="Rhea" id="RHEA:22508"/>
        <dbReference type="Rhea" id="RHEA-COMP:17339"/>
        <dbReference type="Rhea" id="RHEA-COMP:17340"/>
        <dbReference type="ChEBI" id="CHEBI:33019"/>
        <dbReference type="ChEBI" id="CHEBI:61560"/>
        <dbReference type="ChEBI" id="CHEBI:173112"/>
        <dbReference type="EC" id="2.7.7.7"/>
    </reaction>
</comment>
<keyword evidence="11" id="KW-0808">Transferase</keyword>
<dbReference type="InterPro" id="IPR039537">
    <property type="entry name" value="Retrotran_Ty1/copia-like"/>
</dbReference>
<dbReference type="Gene3D" id="3.30.420.10">
    <property type="entry name" value="Ribonuclease H-like superfamily/Ribonuclease H"/>
    <property type="match status" value="1"/>
</dbReference>
<dbReference type="InterPro" id="IPR001584">
    <property type="entry name" value="Integrase_cat-core"/>
</dbReference>
<keyword evidence="4" id="KW-0479">Metal-binding</keyword>
<keyword evidence="11" id="KW-0239">DNA-directed DNA polymerase</keyword>
<dbReference type="GO" id="GO:0003677">
    <property type="term" value="F:DNA binding"/>
    <property type="evidence" value="ECO:0007669"/>
    <property type="project" value="UniProtKB-KW"/>
</dbReference>
<proteinExistence type="predicted"/>
<dbReference type="InterPro" id="IPR057670">
    <property type="entry name" value="SH3_retrovirus"/>
</dbReference>
<dbReference type="PANTHER" id="PTHR42648:SF11">
    <property type="entry name" value="TRANSPOSON TY4-P GAG-POL POLYPROTEIN"/>
    <property type="match status" value="1"/>
</dbReference>
<evidence type="ECO:0000259" key="16">
    <source>
        <dbReference type="PROSITE" id="PS50994"/>
    </source>
</evidence>
<dbReference type="EMBL" id="QGMG01001285">
    <property type="protein sequence ID" value="TVY49922.1"/>
    <property type="molecule type" value="Genomic_DNA"/>
</dbReference>
<dbReference type="GO" id="GO:0003964">
    <property type="term" value="F:RNA-directed DNA polymerase activity"/>
    <property type="evidence" value="ECO:0007669"/>
    <property type="project" value="UniProtKB-KW"/>
</dbReference>
<evidence type="ECO:0000256" key="14">
    <source>
        <dbReference type="ARBA" id="ARBA00048173"/>
    </source>
</evidence>
<name>A0A7D8YNZ6_9HELO</name>
<keyword evidence="9" id="KW-0229">DNA integration</keyword>
<keyword evidence="3" id="KW-0540">Nuclease</keyword>
<evidence type="ECO:0000256" key="5">
    <source>
        <dbReference type="ARBA" id="ARBA00022759"/>
    </source>
</evidence>
<dbReference type="Proteomes" id="UP000481288">
    <property type="component" value="Unassembled WGS sequence"/>
</dbReference>
<protein>
    <submittedName>
        <fullName evidence="17">Copia protein</fullName>
    </submittedName>
</protein>
<keyword evidence="6" id="KW-0378">Hydrolase</keyword>
<organism evidence="17 18">
    <name type="scientific">Lachnellula cervina</name>
    <dbReference type="NCBI Taxonomy" id="1316786"/>
    <lineage>
        <taxon>Eukaryota</taxon>
        <taxon>Fungi</taxon>
        <taxon>Dikarya</taxon>
        <taxon>Ascomycota</taxon>
        <taxon>Pezizomycotina</taxon>
        <taxon>Leotiomycetes</taxon>
        <taxon>Helotiales</taxon>
        <taxon>Lachnaceae</taxon>
        <taxon>Lachnellula</taxon>
    </lineage>
</organism>
<dbReference type="GO" id="GO:0006310">
    <property type="term" value="P:DNA recombination"/>
    <property type="evidence" value="ECO:0007669"/>
    <property type="project" value="UniProtKB-KW"/>
</dbReference>
<dbReference type="InterPro" id="IPR036397">
    <property type="entry name" value="RNaseH_sf"/>
</dbReference>
<dbReference type="Pfam" id="PF25597">
    <property type="entry name" value="SH3_retrovirus"/>
    <property type="match status" value="1"/>
</dbReference>
<gene>
    <name evidence="17" type="primary">GIP_1</name>
    <name evidence="17" type="ORF">LCER1_G008480</name>
</gene>
<dbReference type="GO" id="GO:0015074">
    <property type="term" value="P:DNA integration"/>
    <property type="evidence" value="ECO:0007669"/>
    <property type="project" value="UniProtKB-KW"/>
</dbReference>
<keyword evidence="7" id="KW-0460">Magnesium</keyword>
<dbReference type="SUPFAM" id="SSF53098">
    <property type="entry name" value="Ribonuclease H-like"/>
    <property type="match status" value="1"/>
</dbReference>